<dbReference type="Pfam" id="PF07532">
    <property type="entry name" value="Big_4"/>
    <property type="match status" value="1"/>
</dbReference>
<feature type="domain" description="BIG2" evidence="1">
    <location>
        <begin position="422"/>
        <end position="499"/>
    </location>
</feature>
<feature type="domain" description="BIG2" evidence="1">
    <location>
        <begin position="250"/>
        <end position="328"/>
    </location>
</feature>
<dbReference type="SUPFAM" id="SSF49373">
    <property type="entry name" value="Invasin/intimin cell-adhesion fragments"/>
    <property type="match status" value="2"/>
</dbReference>
<accession>A0ABW6K9B1</accession>
<dbReference type="Gene3D" id="2.60.40.1080">
    <property type="match status" value="2"/>
</dbReference>
<keyword evidence="3" id="KW-1185">Reference proteome</keyword>
<dbReference type="Proteomes" id="UP001601059">
    <property type="component" value="Unassembled WGS sequence"/>
</dbReference>
<sequence>MGIRMCSEFERLLRAMINKRIQLIIPASPPAARRPNITGKLIEVTEEIVRMELSSGHDNSQESKIGVYRIKDIIGFVPASDQGCGEEDPLTEPLSNLIGRQLEVYTTSQLEAVSGVLVEVQEDFIRLEVDNTQGGKDIVTIRTSDITRYVDRGRPDPGTDPGQVILSVTVQWPDGAEHPDEVNVSLIREDVVTVVRTIDNVATFQTDPSGDVVIKGEDVPGFITPAKQIRLKGSQSYVTETLEYVASDIPVAGIRIDNIEPFRLFEGEQGELTATVLPENANNQSVSWNSNTPSVATVNDQGIVNAISEGEALISVTTDEGGFSDSIIVRVVSIEQVINPQPITAISGELVVLPETVSVVLSDNMTKSVPVTWETETGQPVGNTFEIPSDPGTSYTLIGNVENTVLTAELLIAVDSSQDAVPVTGVHVEPQTSSLYVGGELQLTATVTPENATTQTLTWRSSDNNVATVSEDGLVKAISPGFAVITIETVEGGFQAYSQLTVTAVPEIELIYPTQEVYTSPEEVMINVENLVEYTPIIVPTTYYVRVEQSGSSRLLGEGEVVIGPETSVFNLYTATLFRTTNNYSARYFVTMSTDPTFPPEEDLTLRTNFTIGTAVPTVPQDNINVTKIMVGGPRAGNPENITFILARELSGIDIADVTFEDYLDSSTGLFIDEVKMIGMTNEEGIVIWEEPRETLKLGGYVLLEGTPPGYINNLNLPDPNSEDGSLLKEVHLTRNSVINRNVINTYVG</sequence>
<dbReference type="InterPro" id="IPR003343">
    <property type="entry name" value="Big_2"/>
</dbReference>
<comment type="caution">
    <text evidence="2">The sequence shown here is derived from an EMBL/GenBank/DDBJ whole genome shotgun (WGS) entry which is preliminary data.</text>
</comment>
<dbReference type="SMART" id="SM00635">
    <property type="entry name" value="BID_2"/>
    <property type="match status" value="2"/>
</dbReference>
<name>A0ABW6K9B1_9BACI</name>
<evidence type="ECO:0000259" key="1">
    <source>
        <dbReference type="SMART" id="SM00635"/>
    </source>
</evidence>
<gene>
    <name evidence="2" type="ORF">ACFYKX_09240</name>
</gene>
<dbReference type="EMBL" id="JBIACK010000003">
    <property type="protein sequence ID" value="MFE8700798.1"/>
    <property type="molecule type" value="Genomic_DNA"/>
</dbReference>
<evidence type="ECO:0000313" key="2">
    <source>
        <dbReference type="EMBL" id="MFE8700798.1"/>
    </source>
</evidence>
<protein>
    <submittedName>
        <fullName evidence="2">Ig domain-containing protein</fullName>
    </submittedName>
</protein>
<proteinExistence type="predicted"/>
<evidence type="ECO:0000313" key="3">
    <source>
        <dbReference type="Proteomes" id="UP001601059"/>
    </source>
</evidence>
<dbReference type="RefSeq" id="WP_389360324.1">
    <property type="nucleotide sequence ID" value="NZ_JBIACK010000003.1"/>
</dbReference>
<reference evidence="2 3" key="1">
    <citation type="submission" date="2024-08" db="EMBL/GenBank/DDBJ databases">
        <title>Two novel Cytobacillus novel species.</title>
        <authorList>
            <person name="Liu G."/>
        </authorList>
    </citation>
    <scope>NUCLEOTIDE SEQUENCE [LARGE SCALE GENOMIC DNA]</scope>
    <source>
        <strain evidence="2 3">FJAT-54145</strain>
    </source>
</reference>
<organism evidence="2 3">
    <name type="scientific">Cytobacillus spartinae</name>
    <dbReference type="NCBI Taxonomy" id="3299023"/>
    <lineage>
        <taxon>Bacteria</taxon>
        <taxon>Bacillati</taxon>
        <taxon>Bacillota</taxon>
        <taxon>Bacilli</taxon>
        <taxon>Bacillales</taxon>
        <taxon>Bacillaceae</taxon>
        <taxon>Cytobacillus</taxon>
    </lineage>
</organism>
<dbReference type="InterPro" id="IPR011081">
    <property type="entry name" value="Big_4"/>
</dbReference>
<dbReference type="InterPro" id="IPR008964">
    <property type="entry name" value="Invasin/intimin_cell_adhesion"/>
</dbReference>
<dbReference type="Pfam" id="PF02368">
    <property type="entry name" value="Big_2"/>
    <property type="match status" value="2"/>
</dbReference>